<dbReference type="EMBL" id="ONZQ02000007">
    <property type="protein sequence ID" value="SPO03161.1"/>
    <property type="molecule type" value="Genomic_DNA"/>
</dbReference>
<sequence>MGRFSYLDTDEERLPEGMKRVGYDADTQVYTYRDTDGSYWEGAPGVRYGKLFRVRSAATPLESVTINQDIEGDEPEPELKEGDWDPGNNDDDNDGAAVPRRRDSLVRRFLKRWNTVTRKSRSNSTAPPLLDTKTPEIQSAANEKDEPMPSSQLPMGRVDQAFEPTSQIDASTASTTSLDAKTAELLSATSENHQPIPSQLPMGRVDQLIEPTSPSGTAASGDMEMAHK</sequence>
<feature type="region of interest" description="Disordered" evidence="1">
    <location>
        <begin position="61"/>
        <end position="103"/>
    </location>
</feature>
<feature type="region of interest" description="Disordered" evidence="1">
    <location>
        <begin position="117"/>
        <end position="228"/>
    </location>
</feature>
<accession>A0AAE8MYP9</accession>
<comment type="caution">
    <text evidence="2">The sequence shown here is derived from an EMBL/GenBank/DDBJ whole genome shotgun (WGS) entry which is preliminary data.</text>
</comment>
<reference evidence="2" key="1">
    <citation type="submission" date="2018-03" db="EMBL/GenBank/DDBJ databases">
        <authorList>
            <person name="Guldener U."/>
        </authorList>
    </citation>
    <scope>NUCLEOTIDE SEQUENCE</scope>
</reference>
<evidence type="ECO:0000313" key="2">
    <source>
        <dbReference type="EMBL" id="SPO03161.1"/>
    </source>
</evidence>
<dbReference type="Proteomes" id="UP001187682">
    <property type="component" value="Unassembled WGS sequence"/>
</dbReference>
<evidence type="ECO:0000313" key="3">
    <source>
        <dbReference type="Proteomes" id="UP001187682"/>
    </source>
</evidence>
<feature type="compositionally biased region" description="Polar residues" evidence="1">
    <location>
        <begin position="163"/>
        <end position="179"/>
    </location>
</feature>
<proteinExistence type="predicted"/>
<feature type="compositionally biased region" description="Polar residues" evidence="1">
    <location>
        <begin position="117"/>
        <end position="126"/>
    </location>
</feature>
<feature type="compositionally biased region" description="Polar residues" evidence="1">
    <location>
        <begin position="187"/>
        <end position="197"/>
    </location>
</feature>
<gene>
    <name evidence="2" type="ORF">DNG_05843</name>
</gene>
<evidence type="ECO:0000256" key="1">
    <source>
        <dbReference type="SAM" id="MobiDB-lite"/>
    </source>
</evidence>
<protein>
    <submittedName>
        <fullName evidence="2">Uncharacterized protein</fullName>
    </submittedName>
</protein>
<organism evidence="2 3">
    <name type="scientific">Cephalotrichum gorgonifer</name>
    <dbReference type="NCBI Taxonomy" id="2041049"/>
    <lineage>
        <taxon>Eukaryota</taxon>
        <taxon>Fungi</taxon>
        <taxon>Dikarya</taxon>
        <taxon>Ascomycota</taxon>
        <taxon>Pezizomycotina</taxon>
        <taxon>Sordariomycetes</taxon>
        <taxon>Hypocreomycetidae</taxon>
        <taxon>Microascales</taxon>
        <taxon>Microascaceae</taxon>
        <taxon>Cephalotrichum</taxon>
    </lineage>
</organism>
<name>A0AAE8MYP9_9PEZI</name>
<keyword evidence="3" id="KW-1185">Reference proteome</keyword>
<dbReference type="AlphaFoldDB" id="A0AAE8MYP9"/>